<organism evidence="8 9">
    <name type="scientific">Candidatus Purcelliella pentastirinorum</name>
    <dbReference type="NCBI Taxonomy" id="472834"/>
    <lineage>
        <taxon>Bacteria</taxon>
        <taxon>Pseudomonadati</taxon>
        <taxon>Pseudomonadota</taxon>
        <taxon>Gammaproteobacteria</taxon>
        <taxon>Enterobacterales</taxon>
        <taxon>Enterobacteriaceae</taxon>
        <taxon>Candidatus Purcelliella</taxon>
    </lineage>
</organism>
<gene>
    <name evidence="8" type="ORF">ONB71_00860</name>
</gene>
<dbReference type="SMART" id="SM00846">
    <property type="entry name" value="Gp_dh_N"/>
    <property type="match status" value="1"/>
</dbReference>
<feature type="binding site" evidence="4">
    <location>
        <position position="318"/>
    </location>
    <ligand>
        <name>NAD(+)</name>
        <dbReference type="ChEBI" id="CHEBI:57540"/>
    </ligand>
</feature>
<dbReference type="SUPFAM" id="SSF55347">
    <property type="entry name" value="Glyceraldehyde-3-phosphate dehydrogenase-like, C-terminal domain"/>
    <property type="match status" value="1"/>
</dbReference>
<comment type="similarity">
    <text evidence="6">Belongs to the glyceraldehyde-3-phosphate dehydrogenase family.</text>
</comment>
<dbReference type="FunFam" id="3.40.50.720:FF:000001">
    <property type="entry name" value="Glyceraldehyde-3-phosphate dehydrogenase"/>
    <property type="match status" value="1"/>
</dbReference>
<keyword evidence="4" id="KW-0520">NAD</keyword>
<sequence length="338" mass="38815">MTIHIAINGFGRIRRSVIRALCEIKRQKKINVVAINKKKNINLIPYLLEYDTTQGKFPYKINKNGDILKINKDRIKILQYKKINQLSWKELKINIVLDCTGTYKKTKNRRKHLLSGIKKFLFSYPGNKNIDKIIVFGINHKNLKQTDNVISNASCTSNCAIPIIKILDDKFGVKHGFITIIHPSMNDQNIIDNYNNDLNLIRSSIHSIIPINTNLTKNITKILPTFKNKFTANAIRIPTTNVIASILNIFLKDKVNIYNVNSSLENASKKKLKRIMKYTELPLISNNFNHDSHSAIIDGRQNKTNNKNLVKILAWCDNEWGFANRMIDTTLVIASKFL</sequence>
<name>A0AAX3N7T0_9ENTR</name>
<dbReference type="InterPro" id="IPR020831">
    <property type="entry name" value="GlycerAld/Erythrose_P_DH"/>
</dbReference>
<evidence type="ECO:0000256" key="3">
    <source>
        <dbReference type="PIRSR" id="PIRSR000149-1"/>
    </source>
</evidence>
<dbReference type="InterPro" id="IPR020828">
    <property type="entry name" value="GlycerAld_3-P_DH_NAD(P)-bd"/>
</dbReference>
<evidence type="ECO:0000256" key="6">
    <source>
        <dbReference type="RuleBase" id="RU000397"/>
    </source>
</evidence>
<protein>
    <submittedName>
        <fullName evidence="8">Erythrose-4-phosphate dehydrogenase</fullName>
    </submittedName>
</protein>
<dbReference type="Gene3D" id="3.30.360.10">
    <property type="entry name" value="Dihydrodipicolinate Reductase, domain 2"/>
    <property type="match status" value="1"/>
</dbReference>
<evidence type="ECO:0000256" key="5">
    <source>
        <dbReference type="PIRSR" id="PIRSR000149-4"/>
    </source>
</evidence>
<dbReference type="EMBL" id="CP110496">
    <property type="protein sequence ID" value="WDI78676.1"/>
    <property type="molecule type" value="Genomic_DNA"/>
</dbReference>
<dbReference type="Pfam" id="PF02800">
    <property type="entry name" value="Gp_dh_C"/>
    <property type="match status" value="1"/>
</dbReference>
<dbReference type="InterPro" id="IPR036291">
    <property type="entry name" value="NAD(P)-bd_dom_sf"/>
</dbReference>
<evidence type="ECO:0000256" key="1">
    <source>
        <dbReference type="ARBA" id="ARBA00011881"/>
    </source>
</evidence>
<feature type="active site" description="Nucleophile" evidence="3">
    <location>
        <position position="155"/>
    </location>
</feature>
<comment type="subunit">
    <text evidence="1">Homotetramer.</text>
</comment>
<reference evidence="8" key="1">
    <citation type="submission" date="2022-11" db="EMBL/GenBank/DDBJ databases">
        <title>Genomic comparisons reveal selection pressure and functional variation between nutritional endosymbionts of cave-adapted and epigean Hawaiian planthoppers.</title>
        <authorList>
            <person name="Gossett J.M."/>
            <person name="Porter M.L."/>
            <person name="Vasquez Y."/>
            <person name="Bennett G.M."/>
            <person name="Chong R.A."/>
        </authorList>
    </citation>
    <scope>NUCLEOTIDE SEQUENCE</scope>
    <source>
        <strain evidence="8">OPOL2</strain>
    </source>
</reference>
<dbReference type="InterPro" id="IPR020829">
    <property type="entry name" value="GlycerAld_3-P_DH_cat"/>
</dbReference>
<proteinExistence type="inferred from homology"/>
<evidence type="ECO:0000259" key="7">
    <source>
        <dbReference type="SMART" id="SM00846"/>
    </source>
</evidence>
<evidence type="ECO:0000256" key="2">
    <source>
        <dbReference type="ARBA" id="ARBA00023002"/>
    </source>
</evidence>
<feature type="domain" description="Glyceraldehyde 3-phosphate dehydrogenase NAD(P) binding" evidence="7">
    <location>
        <begin position="3"/>
        <end position="155"/>
    </location>
</feature>
<dbReference type="SUPFAM" id="SSF51735">
    <property type="entry name" value="NAD(P)-binding Rossmann-fold domains"/>
    <property type="match status" value="1"/>
</dbReference>
<dbReference type="Proteomes" id="UP001214992">
    <property type="component" value="Chromosome"/>
</dbReference>
<dbReference type="RefSeq" id="WP_274360702.1">
    <property type="nucleotide sequence ID" value="NZ_CP110496.1"/>
</dbReference>
<dbReference type="AlphaFoldDB" id="A0AAX3N7T0"/>
<dbReference type="GO" id="GO:0072524">
    <property type="term" value="P:pyridine-containing compound metabolic process"/>
    <property type="evidence" value="ECO:0007669"/>
    <property type="project" value="UniProtKB-ARBA"/>
</dbReference>
<dbReference type="Pfam" id="PF00044">
    <property type="entry name" value="Gp_dh_N"/>
    <property type="match status" value="1"/>
</dbReference>
<keyword evidence="4" id="KW-0547">Nucleotide-binding</keyword>
<dbReference type="PIRSF" id="PIRSF000149">
    <property type="entry name" value="GAP_DH"/>
    <property type="match status" value="1"/>
</dbReference>
<evidence type="ECO:0000256" key="4">
    <source>
        <dbReference type="PIRSR" id="PIRSR000149-3"/>
    </source>
</evidence>
<evidence type="ECO:0000313" key="8">
    <source>
        <dbReference type="EMBL" id="WDI78676.1"/>
    </source>
</evidence>
<feature type="binding site" evidence="4">
    <location>
        <begin position="12"/>
        <end position="13"/>
    </location>
    <ligand>
        <name>NAD(+)</name>
        <dbReference type="ChEBI" id="CHEBI:57540"/>
    </ligand>
</feature>
<dbReference type="PANTHER" id="PTHR43148">
    <property type="entry name" value="GLYCERALDEHYDE-3-PHOSPHATE DEHYDROGENASE 2"/>
    <property type="match status" value="1"/>
</dbReference>
<dbReference type="PRINTS" id="PR00078">
    <property type="entry name" value="G3PDHDRGNASE"/>
</dbReference>
<dbReference type="Gene3D" id="3.40.50.720">
    <property type="entry name" value="NAD(P)-binding Rossmann-like Domain"/>
    <property type="match status" value="1"/>
</dbReference>
<feature type="binding site" evidence="4">
    <location>
        <position position="123"/>
    </location>
    <ligand>
        <name>NAD(+)</name>
        <dbReference type="ChEBI" id="CHEBI:57540"/>
    </ligand>
</feature>
<dbReference type="GO" id="GO:0016620">
    <property type="term" value="F:oxidoreductase activity, acting on the aldehyde or oxo group of donors, NAD or NADP as acceptor"/>
    <property type="evidence" value="ECO:0007669"/>
    <property type="project" value="InterPro"/>
</dbReference>
<feature type="site" description="Activates thiol group during catalysis" evidence="5">
    <location>
        <position position="182"/>
    </location>
</feature>
<evidence type="ECO:0000313" key="9">
    <source>
        <dbReference type="Proteomes" id="UP001214992"/>
    </source>
</evidence>
<keyword evidence="2" id="KW-0560">Oxidoreductase</keyword>
<accession>A0AAX3N7T0</accession>
<dbReference type="GO" id="GO:0051287">
    <property type="term" value="F:NAD binding"/>
    <property type="evidence" value="ECO:0007669"/>
    <property type="project" value="InterPro"/>
</dbReference>